<evidence type="ECO:0000256" key="1">
    <source>
        <dbReference type="ARBA" id="ARBA00004127"/>
    </source>
</evidence>
<keyword evidence="9" id="KW-1185">Reference proteome</keyword>
<feature type="transmembrane region" description="Helical" evidence="5">
    <location>
        <begin position="230"/>
        <end position="257"/>
    </location>
</feature>
<keyword evidence="5" id="KW-1278">Translocase</keyword>
<reference evidence="8 9" key="1">
    <citation type="submission" date="2020-08" db="EMBL/GenBank/DDBJ databases">
        <title>Sequencing the genomes of 1000 actinobacteria strains.</title>
        <authorList>
            <person name="Klenk H.-P."/>
        </authorList>
    </citation>
    <scope>NUCLEOTIDE SEQUENCE [LARGE SCALE GENOMIC DNA]</scope>
    <source>
        <strain evidence="8 9">DSM 45362</strain>
    </source>
</reference>
<keyword evidence="5" id="KW-0520">NAD</keyword>
<feature type="transmembrane region" description="Helical" evidence="5">
    <location>
        <begin position="6"/>
        <end position="27"/>
    </location>
</feature>
<keyword evidence="2 5" id="KW-0812">Transmembrane</keyword>
<keyword evidence="5" id="KW-0874">Quinone</keyword>
<keyword evidence="3 5" id="KW-1133">Transmembrane helix</keyword>
<comment type="function">
    <text evidence="5">NDH-1 shuttles electrons from NADH, via FMN and iron-sulfur (Fe-S) centers, to quinones in the respiratory chain. The immediate electron acceptor for the enzyme in this species is believed to be a menaquinone. Couples the redox reaction to proton translocation (for every two electrons transferred, four hydrogen ions are translocated across the cytoplasmic membrane), and thus conserves the redox energy in a proton gradient.</text>
</comment>
<dbReference type="EC" id="7.1.1.-" evidence="5"/>
<dbReference type="GO" id="GO:0005886">
    <property type="term" value="C:plasma membrane"/>
    <property type="evidence" value="ECO:0007669"/>
    <property type="project" value="UniProtKB-SubCell"/>
</dbReference>
<proteinExistence type="inferred from homology"/>
<comment type="caution">
    <text evidence="8">The sequence shown here is derived from an EMBL/GenBank/DDBJ whole genome shotgun (WGS) entry which is preliminary data.</text>
</comment>
<feature type="transmembrane region" description="Helical" evidence="5">
    <location>
        <begin position="48"/>
        <end position="69"/>
    </location>
</feature>
<evidence type="ECO:0000313" key="9">
    <source>
        <dbReference type="Proteomes" id="UP000587527"/>
    </source>
</evidence>
<keyword evidence="5" id="KW-1003">Cell membrane</keyword>
<evidence type="ECO:0000256" key="5">
    <source>
        <dbReference type="HAMAP-Rule" id="MF_00445"/>
    </source>
</evidence>
<feature type="transmembrane region" description="Helical" evidence="5">
    <location>
        <begin position="296"/>
        <end position="321"/>
    </location>
</feature>
<dbReference type="PANTHER" id="PTHR22773">
    <property type="entry name" value="NADH DEHYDROGENASE"/>
    <property type="match status" value="1"/>
</dbReference>
<organism evidence="8 9">
    <name type="scientific">Allocatelliglobosispora scoriae</name>
    <dbReference type="NCBI Taxonomy" id="643052"/>
    <lineage>
        <taxon>Bacteria</taxon>
        <taxon>Bacillati</taxon>
        <taxon>Actinomycetota</taxon>
        <taxon>Actinomycetes</taxon>
        <taxon>Micromonosporales</taxon>
        <taxon>Micromonosporaceae</taxon>
        <taxon>Allocatelliglobosispora</taxon>
    </lineage>
</organism>
<feature type="transmembrane region" description="Helical" evidence="5">
    <location>
        <begin position="156"/>
        <end position="174"/>
    </location>
</feature>
<evidence type="ECO:0000256" key="2">
    <source>
        <dbReference type="ARBA" id="ARBA00022692"/>
    </source>
</evidence>
<dbReference type="Pfam" id="PF00361">
    <property type="entry name" value="Proton_antipo_M"/>
    <property type="match status" value="1"/>
</dbReference>
<dbReference type="HAMAP" id="MF_00445">
    <property type="entry name" value="NDH1_NuoN_1"/>
    <property type="match status" value="1"/>
</dbReference>
<evidence type="ECO:0000313" key="8">
    <source>
        <dbReference type="EMBL" id="MBB5871402.1"/>
    </source>
</evidence>
<evidence type="ECO:0000256" key="6">
    <source>
        <dbReference type="RuleBase" id="RU000320"/>
    </source>
</evidence>
<comment type="subunit">
    <text evidence="5">NDH-1 is composed of 14 different subunits. Subunits NuoA, H, J, K, L, M, N constitute the membrane sector of the complex.</text>
</comment>
<dbReference type="InterPro" id="IPR010096">
    <property type="entry name" value="NADH-Q_OxRdtase_suN/2"/>
</dbReference>
<keyword evidence="5" id="KW-0813">Transport</keyword>
<feature type="transmembrane region" description="Helical" evidence="5">
    <location>
        <begin position="400"/>
        <end position="425"/>
    </location>
</feature>
<dbReference type="AlphaFoldDB" id="A0A841BXB8"/>
<dbReference type="GO" id="GO:0012505">
    <property type="term" value="C:endomembrane system"/>
    <property type="evidence" value="ECO:0007669"/>
    <property type="project" value="UniProtKB-SubCell"/>
</dbReference>
<dbReference type="InterPro" id="IPR001750">
    <property type="entry name" value="ND/Mrp_TM"/>
</dbReference>
<feature type="transmembrane region" description="Helical" evidence="5">
    <location>
        <begin position="476"/>
        <end position="495"/>
    </location>
</feature>
<dbReference type="EMBL" id="JACHMN010000002">
    <property type="protein sequence ID" value="MBB5871402.1"/>
    <property type="molecule type" value="Genomic_DNA"/>
</dbReference>
<keyword evidence="4 5" id="KW-0472">Membrane</keyword>
<name>A0A841BXB8_9ACTN</name>
<comment type="catalytic activity">
    <reaction evidence="5">
        <text>a quinone + NADH + 5 H(+)(in) = a quinol + NAD(+) + 4 H(+)(out)</text>
        <dbReference type="Rhea" id="RHEA:57888"/>
        <dbReference type="ChEBI" id="CHEBI:15378"/>
        <dbReference type="ChEBI" id="CHEBI:24646"/>
        <dbReference type="ChEBI" id="CHEBI:57540"/>
        <dbReference type="ChEBI" id="CHEBI:57945"/>
        <dbReference type="ChEBI" id="CHEBI:132124"/>
    </reaction>
</comment>
<evidence type="ECO:0000259" key="7">
    <source>
        <dbReference type="Pfam" id="PF00361"/>
    </source>
</evidence>
<feature type="transmembrane region" description="Helical" evidence="5">
    <location>
        <begin position="133"/>
        <end position="150"/>
    </location>
</feature>
<feature type="transmembrane region" description="Helical" evidence="5">
    <location>
        <begin position="269"/>
        <end position="290"/>
    </location>
</feature>
<dbReference type="GO" id="GO:0008137">
    <property type="term" value="F:NADH dehydrogenase (ubiquinone) activity"/>
    <property type="evidence" value="ECO:0007669"/>
    <property type="project" value="InterPro"/>
</dbReference>
<evidence type="ECO:0000256" key="4">
    <source>
        <dbReference type="ARBA" id="ARBA00023136"/>
    </source>
</evidence>
<evidence type="ECO:0000256" key="3">
    <source>
        <dbReference type="ARBA" id="ARBA00022989"/>
    </source>
</evidence>
<feature type="transmembrane region" description="Helical" evidence="5">
    <location>
        <begin position="186"/>
        <end position="210"/>
    </location>
</feature>
<protein>
    <recommendedName>
        <fullName evidence="5">NADH-quinone oxidoreductase subunit N</fullName>
        <ecNumber evidence="5">7.1.1.-</ecNumber>
    </recommendedName>
    <alternativeName>
        <fullName evidence="5">NADH dehydrogenase I subunit N</fullName>
    </alternativeName>
    <alternativeName>
        <fullName evidence="5">NDH-1 subunit N</fullName>
    </alternativeName>
</protein>
<feature type="transmembrane region" description="Helical" evidence="5">
    <location>
        <begin position="328"/>
        <end position="347"/>
    </location>
</feature>
<comment type="subcellular location">
    <subcellularLocation>
        <location evidence="5">Cell membrane</location>
        <topology evidence="5">Multi-pass membrane protein</topology>
    </subcellularLocation>
    <subcellularLocation>
        <location evidence="1">Endomembrane system</location>
        <topology evidence="1">Multi-pass membrane protein</topology>
    </subcellularLocation>
    <subcellularLocation>
        <location evidence="6">Membrane</location>
        <topology evidence="6">Multi-pass membrane protein</topology>
    </subcellularLocation>
</comment>
<feature type="transmembrane region" description="Helical" evidence="5">
    <location>
        <begin position="103"/>
        <end position="126"/>
    </location>
</feature>
<dbReference type="GO" id="GO:0042773">
    <property type="term" value="P:ATP synthesis coupled electron transport"/>
    <property type="evidence" value="ECO:0007669"/>
    <property type="project" value="InterPro"/>
</dbReference>
<sequence>MKIDHVGLLPIYLAAATAILVLVADLLGPQGVAVATRDGAVAPSPLRVGFTAGTAIVGSLATLLASVVVHLDSDEPRVAFCAGQVGFGEGITPAQCSWTFDDAAALVAGLVAALVIVVLLLSLPLLRSGAAPVGEFCFLLACSLAGGVALGGARDLITLIIALETLTLPIYILVGMRRADRAAAEGAVTFLLTSVVATAIALLGAALLYASTGAVHLDELVSALALDGQLRPVAGAGLLLLLGGLAFKVAAVPAHAWAPTTYDGAPVPIALYLSTASKLGGIVAIIYVVAGAGEEWWHVTGPALAVLAAGTLLVGSLVALRQQRMTRLVAWSSVAQTGFILAPLAGLAVSQPDAVGSTVAYTLVYLVVEVAAFAGIVALRPRGADGGTLDDYTGLGRTAPLRAGAFAFALIGLAGLPPALAGLFAKVFVVRSLVGAGIWWLAVVVALASVIGLAVYLRPLVALYRPAPAPRGRGSLVVGGVLAVATVVAVVIGFAPDVLLRVGEQVAGIAYR</sequence>
<accession>A0A841BXB8</accession>
<dbReference type="RefSeq" id="WP_184839422.1">
    <property type="nucleotide sequence ID" value="NZ_JACHMN010000002.1"/>
</dbReference>
<feature type="domain" description="NADH:quinone oxidoreductase/Mrp antiporter transmembrane" evidence="7">
    <location>
        <begin position="153"/>
        <end position="451"/>
    </location>
</feature>
<comment type="similarity">
    <text evidence="5">Belongs to the complex I subunit 2 family.</text>
</comment>
<dbReference type="Proteomes" id="UP000587527">
    <property type="component" value="Unassembled WGS sequence"/>
</dbReference>
<gene>
    <name evidence="5" type="primary">nuoN</name>
    <name evidence="8" type="ORF">F4553_004781</name>
</gene>
<feature type="transmembrane region" description="Helical" evidence="5">
    <location>
        <begin position="437"/>
        <end position="456"/>
    </location>
</feature>
<dbReference type="GO" id="GO:0050136">
    <property type="term" value="F:NADH dehydrogenase (quinone) (non-electrogenic) activity"/>
    <property type="evidence" value="ECO:0007669"/>
    <property type="project" value="UniProtKB-UniRule"/>
</dbReference>
<dbReference type="GO" id="GO:0048038">
    <property type="term" value="F:quinone binding"/>
    <property type="evidence" value="ECO:0007669"/>
    <property type="project" value="UniProtKB-KW"/>
</dbReference>
<feature type="transmembrane region" description="Helical" evidence="5">
    <location>
        <begin position="359"/>
        <end position="379"/>
    </location>
</feature>